<protein>
    <recommendedName>
        <fullName evidence="3">DUF4154 domain-containing protein</fullName>
    </recommendedName>
</protein>
<gene>
    <name evidence="1" type="ORF">CBP51_01150</name>
</gene>
<comment type="caution">
    <text evidence="1">The sequence shown here is derived from an EMBL/GenBank/DDBJ whole genome shotgun (WGS) entry which is preliminary data.</text>
</comment>
<name>A0A266Q8K0_9GAMM</name>
<proteinExistence type="predicted"/>
<evidence type="ECO:0000313" key="1">
    <source>
        <dbReference type="EMBL" id="OZY85689.1"/>
    </source>
</evidence>
<dbReference type="InterPro" id="IPR025293">
    <property type="entry name" value="YfiR/HmsC-like"/>
</dbReference>
<keyword evidence="2" id="KW-1185">Reference proteome</keyword>
<dbReference type="Pfam" id="PF13689">
    <property type="entry name" value="DUF4154"/>
    <property type="match status" value="1"/>
</dbReference>
<evidence type="ECO:0000313" key="2">
    <source>
        <dbReference type="Proteomes" id="UP000216101"/>
    </source>
</evidence>
<dbReference type="EMBL" id="NHNI01000001">
    <property type="protein sequence ID" value="OZY85689.1"/>
    <property type="molecule type" value="Genomic_DNA"/>
</dbReference>
<dbReference type="AlphaFoldDB" id="A0A266Q8K0"/>
<accession>A0A266Q8K0</accession>
<organism evidence="1 2">
    <name type="scientific">Cellvibrio mixtus</name>
    <dbReference type="NCBI Taxonomy" id="39650"/>
    <lineage>
        <taxon>Bacteria</taxon>
        <taxon>Pseudomonadati</taxon>
        <taxon>Pseudomonadota</taxon>
        <taxon>Gammaproteobacteria</taxon>
        <taxon>Cellvibrionales</taxon>
        <taxon>Cellvibrionaceae</taxon>
        <taxon>Cellvibrio</taxon>
    </lineage>
</organism>
<reference evidence="2" key="1">
    <citation type="submission" date="2017-05" db="EMBL/GenBank/DDBJ databases">
        <authorList>
            <person name="Barney B.M."/>
        </authorList>
    </citation>
    <scope>NUCLEOTIDE SEQUENCE [LARGE SCALE GENOMIC DNA]</scope>
    <source>
        <strain evidence="2">PSBB022</strain>
    </source>
</reference>
<evidence type="ECO:0008006" key="3">
    <source>
        <dbReference type="Google" id="ProtNLM"/>
    </source>
</evidence>
<sequence>MFCRWLGAVEIANPFIANRSSLGYPEQINALYTRESHKVKSVLGRLARTAGRRLIYSGVGVLLSTPFFVASAQASEASLRVAFVYNFLKFIEWPQHQNQPISLCALGAEGITRQALAQLEKKSQPHRFIQVIYIDRTDDLDQHLTSCQMIYRPMSGEHFPLPAQLPPGALLVADEPDPSDKRVAIALVRTVDNRIEFIINEWAIGHAGVKVSSQLLKLARKPTKERS</sequence>
<dbReference type="Proteomes" id="UP000216101">
    <property type="component" value="Unassembled WGS sequence"/>
</dbReference>